<feature type="domain" description="OTU" evidence="2">
    <location>
        <begin position="520"/>
        <end position="655"/>
    </location>
</feature>
<organism evidence="3 4">
    <name type="scientific">Blattamonas nauphoetae</name>
    <dbReference type="NCBI Taxonomy" id="2049346"/>
    <lineage>
        <taxon>Eukaryota</taxon>
        <taxon>Metamonada</taxon>
        <taxon>Preaxostyla</taxon>
        <taxon>Oxymonadida</taxon>
        <taxon>Blattamonas</taxon>
    </lineage>
</organism>
<dbReference type="SMART" id="SM01126">
    <property type="entry name" value="DDE_Tnp_IS1595"/>
    <property type="match status" value="1"/>
</dbReference>
<dbReference type="InterPro" id="IPR024445">
    <property type="entry name" value="Tnp_ISXO2-like"/>
</dbReference>
<gene>
    <name evidence="3" type="ORF">BLNAU_6203</name>
</gene>
<dbReference type="Pfam" id="PF02338">
    <property type="entry name" value="OTU"/>
    <property type="match status" value="1"/>
</dbReference>
<protein>
    <submittedName>
        <fullName evidence="3">Transposase</fullName>
    </submittedName>
</protein>
<evidence type="ECO:0000313" key="3">
    <source>
        <dbReference type="EMBL" id="KAK2958700.1"/>
    </source>
</evidence>
<dbReference type="InterPro" id="IPR038765">
    <property type="entry name" value="Papain-like_cys_pep_sf"/>
</dbReference>
<reference evidence="3 4" key="1">
    <citation type="journal article" date="2022" name="bioRxiv">
        <title>Genomics of Preaxostyla Flagellates Illuminates Evolutionary Transitions and the Path Towards Mitochondrial Loss.</title>
        <authorList>
            <person name="Novak L.V.F."/>
            <person name="Treitli S.C."/>
            <person name="Pyrih J."/>
            <person name="Halakuc P."/>
            <person name="Pipaliya S.V."/>
            <person name="Vacek V."/>
            <person name="Brzon O."/>
            <person name="Soukal P."/>
            <person name="Eme L."/>
            <person name="Dacks J.B."/>
            <person name="Karnkowska A."/>
            <person name="Elias M."/>
            <person name="Hampl V."/>
        </authorList>
    </citation>
    <scope>NUCLEOTIDE SEQUENCE [LARGE SCALE GENOMIC DNA]</scope>
    <source>
        <strain evidence="3">NAU3</strain>
        <tissue evidence="3">Gut</tissue>
    </source>
</reference>
<accession>A0ABQ9Y4S4</accession>
<feature type="region of interest" description="Disordered" evidence="1">
    <location>
        <begin position="1"/>
        <end position="35"/>
    </location>
</feature>
<dbReference type="EMBL" id="JARBJD010000035">
    <property type="protein sequence ID" value="KAK2958700.1"/>
    <property type="molecule type" value="Genomic_DNA"/>
</dbReference>
<sequence>MDAELSPEGSFTHQNVEEPQDDISHNSEDNFPVESSEIFNDIVVADEKKEKKSRDKECQRLSLEEKYMNSVDLAKQIDTPEKALRFAIDNGLLHDSMTCPKCEKTLTNLSSARIGCDIPRFQCYCGKEKKAFSILDQTIMKNKNLPLATIITIMHGFWKNNSVQVTAVDSKCSTKCVTHWFKKLRIVCLIKSILNPHKIGGPGVVVEVDEGHFISSKGHRGKERTGYWMIGGCVPNHPEQSFLEMVEKRDQNTIKDIIERHIEHGSEIHTDLWKGYSWISKDKMKRWKHATVNHSKNQWTDEEAGTTTNHVEALWRIFRFWLPEFGVPRWFHPQYIAEKQYKRQNVGFLDFLRAIGSVTNDMMEIMMESLDEEKKATKKMLETNAQARHIKADLFKETKKLKTFAERRMTAIAGQTQQAEKKLISAKERIAKRNSDNQENQEPESSDQVDDREIITKKKRTHSEQDERPKRSRKDKRDPSFEFGRITKGTRDTFPLVPAPPKDTQIGVDFQKLKKRFPEFKIRNVRGDGNCWLWSVLVQLGKMDAIPNPPRNEAGYRHCMMKMRGGIADEMEKNPEDYVEAASGDERNPAWLEFLTRVRSADKEGGEIELAALARKYDLNIQIEYPDEREATRYGQGPKIVRIGFCGGCHYVALF</sequence>
<evidence type="ECO:0000256" key="1">
    <source>
        <dbReference type="SAM" id="MobiDB-lite"/>
    </source>
</evidence>
<feature type="region of interest" description="Disordered" evidence="1">
    <location>
        <begin position="431"/>
        <end position="504"/>
    </location>
</feature>
<feature type="compositionally biased region" description="Basic and acidic residues" evidence="1">
    <location>
        <begin position="449"/>
        <end position="480"/>
    </location>
</feature>
<dbReference type="Gene3D" id="3.90.70.80">
    <property type="match status" value="1"/>
</dbReference>
<proteinExistence type="predicted"/>
<dbReference type="PANTHER" id="PTHR47163:SF2">
    <property type="entry name" value="SI:DKEY-17M8.2"/>
    <property type="match status" value="1"/>
</dbReference>
<feature type="compositionally biased region" description="Acidic residues" evidence="1">
    <location>
        <begin position="439"/>
        <end position="448"/>
    </location>
</feature>
<evidence type="ECO:0000259" key="2">
    <source>
        <dbReference type="PROSITE" id="PS50802"/>
    </source>
</evidence>
<comment type="caution">
    <text evidence="3">The sequence shown here is derived from an EMBL/GenBank/DDBJ whole genome shotgun (WGS) entry which is preliminary data.</text>
</comment>
<dbReference type="PANTHER" id="PTHR47163">
    <property type="entry name" value="DDE_TNP_IS1595 DOMAIN-CONTAINING PROTEIN"/>
    <property type="match status" value="1"/>
</dbReference>
<dbReference type="PROSITE" id="PS50802">
    <property type="entry name" value="OTU"/>
    <property type="match status" value="1"/>
</dbReference>
<dbReference type="InterPro" id="IPR003323">
    <property type="entry name" value="OTU_dom"/>
</dbReference>
<keyword evidence="4" id="KW-1185">Reference proteome</keyword>
<evidence type="ECO:0000313" key="4">
    <source>
        <dbReference type="Proteomes" id="UP001281761"/>
    </source>
</evidence>
<name>A0ABQ9Y4S4_9EUKA</name>
<dbReference type="Proteomes" id="UP001281761">
    <property type="component" value="Unassembled WGS sequence"/>
</dbReference>
<dbReference type="Pfam" id="PF12762">
    <property type="entry name" value="DDE_Tnp_IS1595"/>
    <property type="match status" value="1"/>
</dbReference>
<dbReference type="SUPFAM" id="SSF54001">
    <property type="entry name" value="Cysteine proteinases"/>
    <property type="match status" value="1"/>
</dbReference>
<dbReference type="InterPro" id="IPR053164">
    <property type="entry name" value="IS1016-like_transposase"/>
</dbReference>
<dbReference type="CDD" id="cd22744">
    <property type="entry name" value="OTU"/>
    <property type="match status" value="1"/>
</dbReference>